<accession>A0A6M3KEY0</accession>
<protein>
    <submittedName>
        <fullName evidence="2">Putative structural protein</fullName>
    </submittedName>
</protein>
<name>A0A6M3KEY0_9ZZZZ</name>
<evidence type="ECO:0000313" key="1">
    <source>
        <dbReference type="EMBL" id="QJA57272.1"/>
    </source>
</evidence>
<gene>
    <name evidence="2" type="ORF">MM415A00723_0008</name>
    <name evidence="1" type="ORF">MM415B01675_0010</name>
</gene>
<evidence type="ECO:0000313" key="2">
    <source>
        <dbReference type="EMBL" id="QJA80420.1"/>
    </source>
</evidence>
<dbReference type="EMBL" id="MT142421">
    <property type="protein sequence ID" value="QJA80420.1"/>
    <property type="molecule type" value="Genomic_DNA"/>
</dbReference>
<organism evidence="2">
    <name type="scientific">viral metagenome</name>
    <dbReference type="NCBI Taxonomy" id="1070528"/>
    <lineage>
        <taxon>unclassified sequences</taxon>
        <taxon>metagenomes</taxon>
        <taxon>organismal metagenomes</taxon>
    </lineage>
</organism>
<reference evidence="2" key="1">
    <citation type="submission" date="2020-03" db="EMBL/GenBank/DDBJ databases">
        <title>The deep terrestrial virosphere.</title>
        <authorList>
            <person name="Holmfeldt K."/>
            <person name="Nilsson E."/>
            <person name="Simone D."/>
            <person name="Lopez-Fernandez M."/>
            <person name="Wu X."/>
            <person name="de Brujin I."/>
            <person name="Lundin D."/>
            <person name="Andersson A."/>
            <person name="Bertilsson S."/>
            <person name="Dopson M."/>
        </authorList>
    </citation>
    <scope>NUCLEOTIDE SEQUENCE</scope>
    <source>
        <strain evidence="2">MM415A00723</strain>
        <strain evidence="1">MM415B01675</strain>
    </source>
</reference>
<dbReference type="EMBL" id="MT141264">
    <property type="protein sequence ID" value="QJA57272.1"/>
    <property type="molecule type" value="Genomic_DNA"/>
</dbReference>
<dbReference type="AlphaFoldDB" id="A0A6M3KEY0"/>
<sequence length="212" mass="22065">MANTDWAFGFQPYQKLLRANYYAISTAPTIGFYHGDICGVSGANLLTPGMGYLPGLLYTAVPDGLDNLIGSIVALFDYKMDPTPYIIPATVGNSVIAGYALIADDPAQLFIGREDFDGGAIAAASGSVNANIISVALCAGNTKTGRSRQMIDSSTAATTAALNLKLYGPHPNDVSLVADDTPGASGDEGARWICQITEHYYGMPSVDGGLSA</sequence>
<proteinExistence type="predicted"/>